<evidence type="ECO:0000256" key="4">
    <source>
        <dbReference type="ARBA" id="ARBA00022833"/>
    </source>
</evidence>
<accession>A0A8J7QAL0</accession>
<dbReference type="PANTHER" id="PTHR30096">
    <property type="entry name" value="4,5-DOPA DIOXYGENASE EXTRADIOL-LIKE PROTEIN"/>
    <property type="match status" value="1"/>
</dbReference>
<dbReference type="InterPro" id="IPR014436">
    <property type="entry name" value="Extradiol_dOase_DODA"/>
</dbReference>
<keyword evidence="3" id="KW-0479">Metal-binding</keyword>
<sequence length="200" mass="21966">MTDLPRVTTIARPETIHDFYGFPQSLYDVRYPAPGAPELAETVIGLLNKNDFQARADKTRGFDHGAWSPLMLMFAAADIPTIQLSLKLGQGPHHHFALGRALAPPREQGVLILASGGAVHNLAVWQKDRTPFPRRRAASNPGWSTKSKETTAKPCSISEPTRTRPGRTQPTNTCSPYSWRWARAAKAKPTTALSSTTAWP</sequence>
<keyword evidence="5" id="KW-0560">Oxidoreductase</keyword>
<evidence type="ECO:0000313" key="9">
    <source>
        <dbReference type="Proteomes" id="UP000664417"/>
    </source>
</evidence>
<name>A0A8J7QAL0_9BACT</name>
<comment type="similarity">
    <text evidence="2">Belongs to the DODA-type extradiol aromatic ring-opening dioxygenase family.</text>
</comment>
<organism evidence="8 9">
    <name type="scientific">Acanthopleuribacter pedis</name>
    <dbReference type="NCBI Taxonomy" id="442870"/>
    <lineage>
        <taxon>Bacteria</taxon>
        <taxon>Pseudomonadati</taxon>
        <taxon>Acidobacteriota</taxon>
        <taxon>Holophagae</taxon>
        <taxon>Acanthopleuribacterales</taxon>
        <taxon>Acanthopleuribacteraceae</taxon>
        <taxon>Acanthopleuribacter</taxon>
    </lineage>
</organism>
<gene>
    <name evidence="8" type="ORF">J3U88_25700</name>
</gene>
<dbReference type="EMBL" id="JAFREP010000029">
    <property type="protein sequence ID" value="MBO1321901.1"/>
    <property type="molecule type" value="Genomic_DNA"/>
</dbReference>
<reference evidence="8" key="1">
    <citation type="submission" date="2021-03" db="EMBL/GenBank/DDBJ databases">
        <authorList>
            <person name="Wang G."/>
        </authorList>
    </citation>
    <scope>NUCLEOTIDE SEQUENCE</scope>
    <source>
        <strain evidence="8">KCTC 12899</strain>
    </source>
</reference>
<dbReference type="AlphaFoldDB" id="A0A8J7QAL0"/>
<evidence type="ECO:0000256" key="5">
    <source>
        <dbReference type="ARBA" id="ARBA00023002"/>
    </source>
</evidence>
<evidence type="ECO:0000256" key="3">
    <source>
        <dbReference type="ARBA" id="ARBA00022723"/>
    </source>
</evidence>
<dbReference type="CDD" id="cd07363">
    <property type="entry name" value="45_DOPA_Dioxygenase"/>
    <property type="match status" value="1"/>
</dbReference>
<evidence type="ECO:0000256" key="6">
    <source>
        <dbReference type="SAM" id="MobiDB-lite"/>
    </source>
</evidence>
<dbReference type="GO" id="GO:0008270">
    <property type="term" value="F:zinc ion binding"/>
    <property type="evidence" value="ECO:0007669"/>
    <property type="project" value="InterPro"/>
</dbReference>
<dbReference type="Pfam" id="PF02900">
    <property type="entry name" value="LigB"/>
    <property type="match status" value="1"/>
</dbReference>
<dbReference type="GO" id="GO:0016702">
    <property type="term" value="F:oxidoreductase activity, acting on single donors with incorporation of molecular oxygen, incorporation of two atoms of oxygen"/>
    <property type="evidence" value="ECO:0007669"/>
    <property type="project" value="UniProtKB-ARBA"/>
</dbReference>
<feature type="region of interest" description="Disordered" evidence="6">
    <location>
        <begin position="133"/>
        <end position="175"/>
    </location>
</feature>
<dbReference type="Gene3D" id="3.40.830.10">
    <property type="entry name" value="LigB-like"/>
    <property type="match status" value="1"/>
</dbReference>
<comment type="cofactor">
    <cofactor evidence="1">
        <name>Zn(2+)</name>
        <dbReference type="ChEBI" id="CHEBI:29105"/>
    </cofactor>
</comment>
<dbReference type="GO" id="GO:0008198">
    <property type="term" value="F:ferrous iron binding"/>
    <property type="evidence" value="ECO:0007669"/>
    <property type="project" value="InterPro"/>
</dbReference>
<evidence type="ECO:0000256" key="2">
    <source>
        <dbReference type="ARBA" id="ARBA00007581"/>
    </source>
</evidence>
<feature type="domain" description="Extradiol ring-cleavage dioxygenase class III enzyme subunit B" evidence="7">
    <location>
        <begin position="12"/>
        <end position="126"/>
    </location>
</feature>
<evidence type="ECO:0000259" key="7">
    <source>
        <dbReference type="Pfam" id="PF02900"/>
    </source>
</evidence>
<keyword evidence="9" id="KW-1185">Reference proteome</keyword>
<dbReference type="SUPFAM" id="SSF53213">
    <property type="entry name" value="LigB-like"/>
    <property type="match status" value="1"/>
</dbReference>
<protein>
    <submittedName>
        <fullName evidence="8">Dioxygenase</fullName>
    </submittedName>
</protein>
<evidence type="ECO:0000256" key="1">
    <source>
        <dbReference type="ARBA" id="ARBA00001947"/>
    </source>
</evidence>
<keyword evidence="8" id="KW-0223">Dioxygenase</keyword>
<keyword evidence="4" id="KW-0862">Zinc</keyword>
<dbReference type="Proteomes" id="UP000664417">
    <property type="component" value="Unassembled WGS sequence"/>
</dbReference>
<dbReference type="InterPro" id="IPR004183">
    <property type="entry name" value="Xdiol_dOase_suB"/>
</dbReference>
<proteinExistence type="inferred from homology"/>
<comment type="caution">
    <text evidence="8">The sequence shown here is derived from an EMBL/GenBank/DDBJ whole genome shotgun (WGS) entry which is preliminary data.</text>
</comment>
<dbReference type="PANTHER" id="PTHR30096:SF0">
    <property type="entry name" value="4,5-DOPA DIOXYGENASE EXTRADIOL-LIKE PROTEIN"/>
    <property type="match status" value="1"/>
</dbReference>
<evidence type="ECO:0000313" key="8">
    <source>
        <dbReference type="EMBL" id="MBO1321901.1"/>
    </source>
</evidence>